<dbReference type="NCBIfam" id="TIGR02532">
    <property type="entry name" value="IV_pilin_GFxxxE"/>
    <property type="match status" value="1"/>
</dbReference>
<dbReference type="InterPro" id="IPR012902">
    <property type="entry name" value="N_methyl_site"/>
</dbReference>
<name>A0A0W0VNU2_9GAMM</name>
<proteinExistence type="predicted"/>
<comment type="caution">
    <text evidence="1">The sequence shown here is derived from an EMBL/GenBank/DDBJ whole genome shotgun (WGS) entry which is preliminary data.</text>
</comment>
<organism evidence="1 2">
    <name type="scientific">Legionella londiniensis</name>
    <dbReference type="NCBI Taxonomy" id="45068"/>
    <lineage>
        <taxon>Bacteria</taxon>
        <taxon>Pseudomonadati</taxon>
        <taxon>Pseudomonadota</taxon>
        <taxon>Gammaproteobacteria</taxon>
        <taxon>Legionellales</taxon>
        <taxon>Legionellaceae</taxon>
        <taxon>Legionella</taxon>
    </lineage>
</organism>
<dbReference type="PATRIC" id="fig|45068.5.peg.1083"/>
<protein>
    <recommendedName>
        <fullName evidence="3">Tfp pilus assembly protein PilV</fullName>
    </recommendedName>
</protein>
<reference evidence="1 2" key="1">
    <citation type="submission" date="2015-11" db="EMBL/GenBank/DDBJ databases">
        <title>Genomic analysis of 38 Legionella species identifies large and diverse effector repertoires.</title>
        <authorList>
            <person name="Burstein D."/>
            <person name="Amaro F."/>
            <person name="Zusman T."/>
            <person name="Lifshitz Z."/>
            <person name="Cohen O."/>
            <person name="Gilbert J.A."/>
            <person name="Pupko T."/>
            <person name="Shuman H.A."/>
            <person name="Segal G."/>
        </authorList>
    </citation>
    <scope>NUCLEOTIDE SEQUENCE [LARGE SCALE GENOMIC DNA]</scope>
    <source>
        <strain evidence="1 2">ATCC 49505</strain>
    </source>
</reference>
<gene>
    <name evidence="1" type="ORF">Llon_1000</name>
</gene>
<keyword evidence="2" id="KW-1185">Reference proteome</keyword>
<dbReference type="STRING" id="45068.Llon_1000"/>
<dbReference type="Proteomes" id="UP000054997">
    <property type="component" value="Unassembled WGS sequence"/>
</dbReference>
<evidence type="ECO:0008006" key="3">
    <source>
        <dbReference type="Google" id="ProtNLM"/>
    </source>
</evidence>
<dbReference type="AlphaFoldDB" id="A0A0W0VNU2"/>
<evidence type="ECO:0000313" key="2">
    <source>
        <dbReference type="Proteomes" id="UP000054997"/>
    </source>
</evidence>
<evidence type="ECO:0000313" key="1">
    <source>
        <dbReference type="EMBL" id="KTD21835.1"/>
    </source>
</evidence>
<sequence>MDRQKGFSLAEVLISLLLMSTASLALLQQQWQANQLLNQITRQTNTLLQLDNASEQYLYDANHRQIDNGFSLIRKKLKTTVKLGIQCKFSLPDECRLSRELRLYERET</sequence>
<dbReference type="RefSeq" id="WP_058528989.1">
    <property type="nucleotide sequence ID" value="NZ_CAAAHZ010000006.1"/>
</dbReference>
<accession>A0A0W0VNU2</accession>
<dbReference type="EMBL" id="LNYK01000014">
    <property type="protein sequence ID" value="KTD21835.1"/>
    <property type="molecule type" value="Genomic_DNA"/>
</dbReference>
<dbReference type="Pfam" id="PF07963">
    <property type="entry name" value="N_methyl"/>
    <property type="match status" value="1"/>
</dbReference>